<accession>A0A151JZT3</accession>
<keyword evidence="3" id="KW-1185">Reference proteome</keyword>
<dbReference type="AlphaFoldDB" id="A0A151JZT3"/>
<dbReference type="Proteomes" id="UP000078541">
    <property type="component" value="Unassembled WGS sequence"/>
</dbReference>
<sequence>GAHNPYPGGSHATASQSAGCAAVRKEFARAGLIREPGSPGTSTLPYTARTLTANYDVPREYNNSRGRPYLFPRNTTPRKSGRVAP</sequence>
<reference evidence="2 3" key="1">
    <citation type="submission" date="2016-03" db="EMBL/GenBank/DDBJ databases">
        <title>Trachymyrmex septentrionalis WGS genome.</title>
        <authorList>
            <person name="Nygaard S."/>
            <person name="Hu H."/>
            <person name="Boomsma J."/>
            <person name="Zhang G."/>
        </authorList>
    </citation>
    <scope>NUCLEOTIDE SEQUENCE [LARGE SCALE GENOMIC DNA]</scope>
    <source>
        <strain evidence="2">Tsep2-gDNA-1</strain>
        <tissue evidence="2">Whole body</tissue>
    </source>
</reference>
<dbReference type="EMBL" id="KQ981374">
    <property type="protein sequence ID" value="KYN42403.1"/>
    <property type="molecule type" value="Genomic_DNA"/>
</dbReference>
<gene>
    <name evidence="2" type="ORF">ALC56_03163</name>
</gene>
<name>A0A151JZT3_9HYME</name>
<protein>
    <submittedName>
        <fullName evidence="2">Uncharacterized protein</fullName>
    </submittedName>
</protein>
<evidence type="ECO:0000313" key="3">
    <source>
        <dbReference type="Proteomes" id="UP000078541"/>
    </source>
</evidence>
<organism evidence="2 3">
    <name type="scientific">Trachymyrmex septentrionalis</name>
    <dbReference type="NCBI Taxonomy" id="34720"/>
    <lineage>
        <taxon>Eukaryota</taxon>
        <taxon>Metazoa</taxon>
        <taxon>Ecdysozoa</taxon>
        <taxon>Arthropoda</taxon>
        <taxon>Hexapoda</taxon>
        <taxon>Insecta</taxon>
        <taxon>Pterygota</taxon>
        <taxon>Neoptera</taxon>
        <taxon>Endopterygota</taxon>
        <taxon>Hymenoptera</taxon>
        <taxon>Apocrita</taxon>
        <taxon>Aculeata</taxon>
        <taxon>Formicoidea</taxon>
        <taxon>Formicidae</taxon>
        <taxon>Myrmicinae</taxon>
        <taxon>Trachymyrmex</taxon>
    </lineage>
</organism>
<feature type="non-terminal residue" evidence="2">
    <location>
        <position position="1"/>
    </location>
</feature>
<evidence type="ECO:0000313" key="2">
    <source>
        <dbReference type="EMBL" id="KYN42403.1"/>
    </source>
</evidence>
<proteinExistence type="predicted"/>
<feature type="region of interest" description="Disordered" evidence="1">
    <location>
        <begin position="58"/>
        <end position="85"/>
    </location>
</feature>
<evidence type="ECO:0000256" key="1">
    <source>
        <dbReference type="SAM" id="MobiDB-lite"/>
    </source>
</evidence>